<dbReference type="GO" id="GO:0005886">
    <property type="term" value="C:plasma membrane"/>
    <property type="evidence" value="ECO:0007669"/>
    <property type="project" value="UniProtKB-SubCell"/>
</dbReference>
<evidence type="ECO:0000256" key="7">
    <source>
        <dbReference type="ARBA" id="ARBA00022692"/>
    </source>
</evidence>
<evidence type="ECO:0000256" key="3">
    <source>
        <dbReference type="ARBA" id="ARBA00021539"/>
    </source>
</evidence>
<evidence type="ECO:0000256" key="8">
    <source>
        <dbReference type="ARBA" id="ARBA00022989"/>
    </source>
</evidence>
<dbReference type="Gene3D" id="3.10.610.10">
    <property type="entry name" value="GSPII I/J protein-like"/>
    <property type="match status" value="1"/>
</dbReference>
<gene>
    <name evidence="10" type="ORF">N790_12710</name>
</gene>
<comment type="similarity">
    <text evidence="2">Belongs to the GSP J family.</text>
</comment>
<keyword evidence="9" id="KW-0472">Membrane</keyword>
<dbReference type="EMBL" id="AVCH01000004">
    <property type="protein sequence ID" value="KFN52125.1"/>
    <property type="molecule type" value="Genomic_DNA"/>
</dbReference>
<comment type="caution">
    <text evidence="10">The sequence shown here is derived from an EMBL/GenBank/DDBJ whole genome shotgun (WGS) entry which is preliminary data.</text>
</comment>
<evidence type="ECO:0000313" key="11">
    <source>
        <dbReference type="Proteomes" id="UP000029392"/>
    </source>
</evidence>
<dbReference type="InterPro" id="IPR045584">
    <property type="entry name" value="Pilin-like"/>
</dbReference>
<accession>A0A091C649</accession>
<keyword evidence="4" id="KW-1003">Cell membrane</keyword>
<keyword evidence="6" id="KW-0997">Cell inner membrane</keyword>
<dbReference type="Gene3D" id="2.10.70.20">
    <property type="entry name" value="gspk-gspi-gspj complex like domains"/>
    <property type="match status" value="1"/>
</dbReference>
<dbReference type="InterPro" id="IPR012902">
    <property type="entry name" value="N_methyl_site"/>
</dbReference>
<dbReference type="GO" id="GO:0015627">
    <property type="term" value="C:type II protein secretion system complex"/>
    <property type="evidence" value="ECO:0007669"/>
    <property type="project" value="InterPro"/>
</dbReference>
<keyword evidence="11" id="KW-1185">Reference proteome</keyword>
<organism evidence="10 11">
    <name type="scientific">Arenimonas malthae CC-JY-1</name>
    <dbReference type="NCBI Taxonomy" id="1384054"/>
    <lineage>
        <taxon>Bacteria</taxon>
        <taxon>Pseudomonadati</taxon>
        <taxon>Pseudomonadota</taxon>
        <taxon>Gammaproteobacteria</taxon>
        <taxon>Lysobacterales</taxon>
        <taxon>Lysobacteraceae</taxon>
        <taxon>Arenimonas</taxon>
    </lineage>
</organism>
<dbReference type="NCBIfam" id="TIGR02532">
    <property type="entry name" value="IV_pilin_GFxxxE"/>
    <property type="match status" value="1"/>
</dbReference>
<dbReference type="SUPFAM" id="SSF54523">
    <property type="entry name" value="Pili subunits"/>
    <property type="match status" value="1"/>
</dbReference>
<evidence type="ECO:0000256" key="6">
    <source>
        <dbReference type="ARBA" id="ARBA00022519"/>
    </source>
</evidence>
<evidence type="ECO:0000313" key="10">
    <source>
        <dbReference type="EMBL" id="KFN52125.1"/>
    </source>
</evidence>
<keyword evidence="5" id="KW-0488">Methylation</keyword>
<dbReference type="PATRIC" id="fig|1384054.3.peg.221"/>
<sequence>MKTRGFTLVEMLVSLFVFALLSAAGVAVMAYTVDNQDSVSLRMDRLGELQRARVLLRQDLAQAAARRVRDGRGEAMRSAFFGAPEGVGDPVLAFTRRGWENPEQAPRASLQHVSWRLVGDRLERLASPALDGAEPGPPQVVLRGVRELRIAYRHHGQWSPAWPGGAASVPDAIELRLALDGVGELRQVFLLAGQQP</sequence>
<keyword evidence="7" id="KW-0812">Transmembrane</keyword>
<dbReference type="GO" id="GO:0015628">
    <property type="term" value="P:protein secretion by the type II secretion system"/>
    <property type="evidence" value="ECO:0007669"/>
    <property type="project" value="InterPro"/>
</dbReference>
<evidence type="ECO:0000256" key="4">
    <source>
        <dbReference type="ARBA" id="ARBA00022475"/>
    </source>
</evidence>
<keyword evidence="8" id="KW-1133">Transmembrane helix</keyword>
<dbReference type="eggNOG" id="COG4795">
    <property type="taxonomic scope" value="Bacteria"/>
</dbReference>
<comment type="subcellular location">
    <subcellularLocation>
        <location evidence="1">Cell inner membrane</location>
        <topology evidence="1">Single-pass membrane protein</topology>
    </subcellularLocation>
</comment>
<dbReference type="Proteomes" id="UP000029392">
    <property type="component" value="Unassembled WGS sequence"/>
</dbReference>
<dbReference type="Pfam" id="PF11612">
    <property type="entry name" value="T2SSJ"/>
    <property type="match status" value="1"/>
</dbReference>
<dbReference type="InterPro" id="IPR051621">
    <property type="entry name" value="T2SS_protein_J"/>
</dbReference>
<name>A0A091C649_9GAMM</name>
<evidence type="ECO:0000256" key="1">
    <source>
        <dbReference type="ARBA" id="ARBA00004377"/>
    </source>
</evidence>
<protein>
    <recommendedName>
        <fullName evidence="3">Type II secretion system protein J</fullName>
    </recommendedName>
</protein>
<dbReference type="Pfam" id="PF07963">
    <property type="entry name" value="N_methyl"/>
    <property type="match status" value="1"/>
</dbReference>
<dbReference type="PANTHER" id="PTHR39583">
    <property type="entry name" value="TYPE II SECRETION SYSTEM PROTEIN J-RELATED"/>
    <property type="match status" value="1"/>
</dbReference>
<reference evidence="10 11" key="1">
    <citation type="submission" date="2013-09" db="EMBL/GenBank/DDBJ databases">
        <title>Genome sequencing of Arenimonas malthae.</title>
        <authorList>
            <person name="Chen F."/>
            <person name="Wang G."/>
        </authorList>
    </citation>
    <scope>NUCLEOTIDE SEQUENCE [LARGE SCALE GENOMIC DNA]</scope>
    <source>
        <strain evidence="10 11">CC-JY-1</strain>
    </source>
</reference>
<evidence type="ECO:0000256" key="9">
    <source>
        <dbReference type="ARBA" id="ARBA00023136"/>
    </source>
</evidence>
<dbReference type="InterPro" id="IPR010055">
    <property type="entry name" value="T2SS_protein-GspJ"/>
</dbReference>
<dbReference type="PANTHER" id="PTHR39583:SF2">
    <property type="entry name" value="TYPE II SECRETION SYSTEM PROTEIN J"/>
    <property type="match status" value="1"/>
</dbReference>
<dbReference type="AlphaFoldDB" id="A0A091C649"/>
<dbReference type="PROSITE" id="PS00409">
    <property type="entry name" value="PROKAR_NTER_METHYL"/>
    <property type="match status" value="1"/>
</dbReference>
<evidence type="ECO:0000256" key="5">
    <source>
        <dbReference type="ARBA" id="ARBA00022481"/>
    </source>
</evidence>
<dbReference type="RefSeq" id="WP_043799854.1">
    <property type="nucleotide sequence ID" value="NZ_AVCH01000004.1"/>
</dbReference>
<evidence type="ECO:0000256" key="2">
    <source>
        <dbReference type="ARBA" id="ARBA00011084"/>
    </source>
</evidence>
<dbReference type="STRING" id="1384054.N790_12710"/>
<proteinExistence type="inferred from homology"/>
<dbReference type="OrthoDB" id="9794345at2"/>
<dbReference type="NCBIfam" id="TIGR01711">
    <property type="entry name" value="gspJ"/>
    <property type="match status" value="1"/>
</dbReference>